<evidence type="ECO:0000313" key="2">
    <source>
        <dbReference type="EMBL" id="KAF4379545.1"/>
    </source>
</evidence>
<dbReference type="Proteomes" id="UP000525078">
    <property type="component" value="Unassembled WGS sequence"/>
</dbReference>
<evidence type="ECO:0000259" key="1">
    <source>
        <dbReference type="Pfam" id="PF04782"/>
    </source>
</evidence>
<dbReference type="Pfam" id="PF04782">
    <property type="entry name" value="DUF632"/>
    <property type="match status" value="1"/>
</dbReference>
<reference evidence="2 3" key="1">
    <citation type="journal article" date="2020" name="bioRxiv">
        <title>Sequence and annotation of 42 cannabis genomes reveals extensive copy number variation in cannabinoid synthesis and pathogen resistance genes.</title>
        <authorList>
            <person name="Mckernan K.J."/>
            <person name="Helbert Y."/>
            <person name="Kane L.T."/>
            <person name="Ebling H."/>
            <person name="Zhang L."/>
            <person name="Liu B."/>
            <person name="Eaton Z."/>
            <person name="Mclaughlin S."/>
            <person name="Kingan S."/>
            <person name="Baybayan P."/>
            <person name="Concepcion G."/>
            <person name="Jordan M."/>
            <person name="Riva A."/>
            <person name="Barbazuk W."/>
            <person name="Harkins T."/>
        </authorList>
    </citation>
    <scope>NUCLEOTIDE SEQUENCE [LARGE SCALE GENOMIC DNA]</scope>
    <source>
        <strain evidence="3">cv. Jamaican Lion 4</strain>
        <tissue evidence="2">Leaf</tissue>
    </source>
</reference>
<accession>A0A7J6G9B0</accession>
<gene>
    <name evidence="2" type="ORF">F8388_023562</name>
</gene>
<protein>
    <recommendedName>
        <fullName evidence="1">DUF632 domain-containing protein</fullName>
    </recommendedName>
</protein>
<sequence>MKANGLVRIEWGDLEEPMPEVVAVDEPPLDTPPPPPPNVVDVVVAAGKSMKKVKQVDSSLGDAKRMSGKSINLVKLFNDLDDHFLKASESTHEVSKMLEATRFHYHSSFADNREHIDHSARVMCVITWNRSWKTTPKGLGHGCDGEASTLISLFGFNGNGMVLRTSKSKG</sequence>
<evidence type="ECO:0000313" key="3">
    <source>
        <dbReference type="Proteomes" id="UP000525078"/>
    </source>
</evidence>
<dbReference type="PANTHER" id="PTHR21450">
    <property type="entry name" value="PROTEIN ALTERED PHOSPHATE STARVATION RESPONSE 1"/>
    <property type="match status" value="1"/>
</dbReference>
<dbReference type="AlphaFoldDB" id="A0A7J6G9B0"/>
<dbReference type="EMBL" id="JAATIP010000068">
    <property type="protein sequence ID" value="KAF4379545.1"/>
    <property type="molecule type" value="Genomic_DNA"/>
</dbReference>
<comment type="caution">
    <text evidence="2">The sequence shown here is derived from an EMBL/GenBank/DDBJ whole genome shotgun (WGS) entry which is preliminary data.</text>
</comment>
<dbReference type="InterPro" id="IPR006867">
    <property type="entry name" value="DUF632"/>
</dbReference>
<organism evidence="2 3">
    <name type="scientific">Cannabis sativa</name>
    <name type="common">Hemp</name>
    <name type="synonym">Marijuana</name>
    <dbReference type="NCBI Taxonomy" id="3483"/>
    <lineage>
        <taxon>Eukaryota</taxon>
        <taxon>Viridiplantae</taxon>
        <taxon>Streptophyta</taxon>
        <taxon>Embryophyta</taxon>
        <taxon>Tracheophyta</taxon>
        <taxon>Spermatophyta</taxon>
        <taxon>Magnoliopsida</taxon>
        <taxon>eudicotyledons</taxon>
        <taxon>Gunneridae</taxon>
        <taxon>Pentapetalae</taxon>
        <taxon>rosids</taxon>
        <taxon>fabids</taxon>
        <taxon>Rosales</taxon>
        <taxon>Cannabaceae</taxon>
        <taxon>Cannabis</taxon>
    </lineage>
</organism>
<dbReference type="PANTHER" id="PTHR21450:SF7">
    <property type="entry name" value="DNA LIGASE (DUF630 AND DUF632)"/>
    <property type="match status" value="1"/>
</dbReference>
<proteinExistence type="predicted"/>
<feature type="domain" description="DUF632" evidence="1">
    <location>
        <begin position="73"/>
        <end position="135"/>
    </location>
</feature>
<name>A0A7J6G9B0_CANSA</name>